<dbReference type="EMBL" id="AABL01000282">
    <property type="protein sequence ID" value="EAA20101.1"/>
    <property type="molecule type" value="Genomic_DNA"/>
</dbReference>
<evidence type="ECO:0000256" key="1">
    <source>
        <dbReference type="SAM" id="Phobius"/>
    </source>
</evidence>
<comment type="caution">
    <text evidence="2">The sequence shown here is derived from an EMBL/GenBank/DDBJ whole genome shotgun (WGS) entry which is preliminary data.</text>
</comment>
<proteinExistence type="predicted"/>
<gene>
    <name evidence="2" type="ORF">PY01073</name>
</gene>
<keyword evidence="1" id="KW-1133">Transmembrane helix</keyword>
<keyword evidence="1" id="KW-0812">Transmembrane</keyword>
<feature type="transmembrane region" description="Helical" evidence="1">
    <location>
        <begin position="105"/>
        <end position="124"/>
    </location>
</feature>
<keyword evidence="3" id="KW-1185">Reference proteome</keyword>
<evidence type="ECO:0000313" key="2">
    <source>
        <dbReference type="EMBL" id="EAA20101.1"/>
    </source>
</evidence>
<accession>Q7RQM2</accession>
<name>Q7RQM2_PLAYO</name>
<organism evidence="2 3">
    <name type="scientific">Plasmodium yoelii yoelii</name>
    <dbReference type="NCBI Taxonomy" id="73239"/>
    <lineage>
        <taxon>Eukaryota</taxon>
        <taxon>Sar</taxon>
        <taxon>Alveolata</taxon>
        <taxon>Apicomplexa</taxon>
        <taxon>Aconoidasida</taxon>
        <taxon>Haemosporida</taxon>
        <taxon>Plasmodiidae</taxon>
        <taxon>Plasmodium</taxon>
        <taxon>Plasmodium (Vinckeia)</taxon>
    </lineage>
</organism>
<dbReference type="InParanoid" id="Q7RQM2"/>
<keyword evidence="1" id="KW-0472">Membrane</keyword>
<protein>
    <submittedName>
        <fullName evidence="2">Uncharacterized protein</fullName>
    </submittedName>
</protein>
<dbReference type="Proteomes" id="UP000008553">
    <property type="component" value="Unassembled WGS sequence"/>
</dbReference>
<sequence>EGIIACVSNILGTLLYFGITHVIFANSINNNVNGNIIIEVIKTKKIKKDNSFLTSFLYPKIPEFFKKHIINLLIYSFPYNKGSVKYGDKIFLNNMELYSSIIMDTFLNEFICSFLNYSLLYIYLFTKYNFAYPLQINLIFTQIISLFSGRYDHLIVGPYMSLNWIINDCYKLASLIFKIPKLPIQYAKEYYKNIKPDQLEKYIKPDNTVDISTIPDQDITDTNIVNSYLGKIFKFFIASYSNKIHNKKNT</sequence>
<dbReference type="PaxDb" id="73239-Q7RQM2"/>
<evidence type="ECO:0000313" key="3">
    <source>
        <dbReference type="Proteomes" id="UP000008553"/>
    </source>
</evidence>
<dbReference type="AlphaFoldDB" id="Q7RQM2"/>
<reference evidence="2 3" key="1">
    <citation type="journal article" date="2002" name="Nature">
        <title>Genome sequence and comparative analysis of the model rodent malaria parasite Plasmodium yoelii yoelii.</title>
        <authorList>
            <person name="Carlton J.M."/>
            <person name="Angiuoli S.V."/>
            <person name="Suh B.B."/>
            <person name="Kooij T.W."/>
            <person name="Pertea M."/>
            <person name="Silva J.C."/>
            <person name="Ermolaeva M.D."/>
            <person name="Allen J.E."/>
            <person name="Selengut J.D."/>
            <person name="Koo H.L."/>
            <person name="Peterson J.D."/>
            <person name="Pop M."/>
            <person name="Kosack D.S."/>
            <person name="Shumway M.F."/>
            <person name="Bidwell S.L."/>
            <person name="Shallom S.J."/>
            <person name="van Aken S.E."/>
            <person name="Riedmuller S.B."/>
            <person name="Feldblyum T.V."/>
            <person name="Cho J.K."/>
            <person name="Quackenbush J."/>
            <person name="Sedegah M."/>
            <person name="Shoaibi A."/>
            <person name="Cummings L.M."/>
            <person name="Florens L."/>
            <person name="Yates J.R."/>
            <person name="Raine J.D."/>
            <person name="Sinden R.E."/>
            <person name="Harris M.A."/>
            <person name="Cunningham D.A."/>
            <person name="Preiser P.R."/>
            <person name="Bergman L.W."/>
            <person name="Vaidya A.B."/>
            <person name="van Lin L.H."/>
            <person name="Janse C.J."/>
            <person name="Waters A.P."/>
            <person name="Smith H.O."/>
            <person name="White O.R."/>
            <person name="Salzberg S.L."/>
            <person name="Venter J.C."/>
            <person name="Fraser C.M."/>
            <person name="Hoffman S.L."/>
            <person name="Gardner M.J."/>
            <person name="Carucci D.J."/>
        </authorList>
    </citation>
    <scope>NUCLEOTIDE SEQUENCE [LARGE SCALE GENOMIC DNA]</scope>
    <source>
        <strain evidence="2 3">17XNL</strain>
    </source>
</reference>
<feature type="non-terminal residue" evidence="2">
    <location>
        <position position="1"/>
    </location>
</feature>